<evidence type="ECO:0000256" key="1">
    <source>
        <dbReference type="SAM" id="Phobius"/>
    </source>
</evidence>
<comment type="caution">
    <text evidence="2">The sequence shown here is derived from an EMBL/GenBank/DDBJ whole genome shotgun (WGS) entry which is preliminary data.</text>
</comment>
<reference evidence="2 3" key="1">
    <citation type="submission" date="2018-02" db="EMBL/GenBank/DDBJ databases">
        <title>Five New Genomes of Indian Photorhabdus Isolates TSA.</title>
        <authorList>
            <person name="Dubay B."/>
            <person name="Somvanshi V.S."/>
        </authorList>
    </citation>
    <scope>NUCLEOTIDE SEQUENCE [LARGE SCALE GENOMIC DNA]</scope>
    <source>
        <strain evidence="2 3">H1</strain>
    </source>
</reference>
<proteinExistence type="predicted"/>
<keyword evidence="1" id="KW-0472">Membrane</keyword>
<sequence>MYISIGFSLAYLVISISNKDHIKKILPTIITLLFIIIILRIKLFFILLMLCIFVGKSKKPLKPKQILSLFILGTLLYLSSMTIRWLGSLNTLNSEHIIEIIRTVWNAGIERELYSQYTKTFHYFINNDYLLGQTYIILINKFLYYFGLTNNIENPIYLYYKVTYSAVDSQNAIMKGSAHPTIYGDSFANFGWFGTVILPIIYTIIIYLSNKSLKKININNSLLIIGVLIFVILSIRGSVYYGYLYLILLSSFSLSIYFTKSLLRKL</sequence>
<feature type="transmembrane region" description="Helical" evidence="1">
    <location>
        <begin position="190"/>
        <end position="209"/>
    </location>
</feature>
<feature type="transmembrane region" description="Helical" evidence="1">
    <location>
        <begin position="216"/>
        <end position="235"/>
    </location>
</feature>
<protein>
    <recommendedName>
        <fullName evidence="4">Oligosaccharide repeat unit polymerase</fullName>
    </recommendedName>
</protein>
<keyword evidence="1" id="KW-1133">Transmembrane helix</keyword>
<dbReference type="AlphaFoldDB" id="A0A2S8Q871"/>
<evidence type="ECO:0000313" key="3">
    <source>
        <dbReference type="Proteomes" id="UP000239550"/>
    </source>
</evidence>
<feature type="transmembrane region" description="Helical" evidence="1">
    <location>
        <begin position="241"/>
        <end position="259"/>
    </location>
</feature>
<feature type="transmembrane region" description="Helical" evidence="1">
    <location>
        <begin position="66"/>
        <end position="86"/>
    </location>
</feature>
<feature type="transmembrane region" description="Helical" evidence="1">
    <location>
        <begin position="29"/>
        <end position="54"/>
    </location>
</feature>
<dbReference type="EMBL" id="PUWT01000005">
    <property type="protein sequence ID" value="PQQ29153.1"/>
    <property type="molecule type" value="Genomic_DNA"/>
</dbReference>
<evidence type="ECO:0008006" key="4">
    <source>
        <dbReference type="Google" id="ProtNLM"/>
    </source>
</evidence>
<dbReference type="RefSeq" id="WP_105394710.1">
    <property type="nucleotide sequence ID" value="NZ_CAWNTA010000116.1"/>
</dbReference>
<name>A0A2S8Q871_9GAMM</name>
<organism evidence="2 3">
    <name type="scientific">Photorhabdus hindustanensis</name>
    <dbReference type="NCBI Taxonomy" id="2918802"/>
    <lineage>
        <taxon>Bacteria</taxon>
        <taxon>Pseudomonadati</taxon>
        <taxon>Pseudomonadota</taxon>
        <taxon>Gammaproteobacteria</taxon>
        <taxon>Enterobacterales</taxon>
        <taxon>Morganellaceae</taxon>
        <taxon>Photorhabdus</taxon>
    </lineage>
</organism>
<keyword evidence="3" id="KW-1185">Reference proteome</keyword>
<gene>
    <name evidence="2" type="ORF">C6H66_02435</name>
</gene>
<evidence type="ECO:0000313" key="2">
    <source>
        <dbReference type="EMBL" id="PQQ29153.1"/>
    </source>
</evidence>
<accession>A0A2S8Q871</accession>
<dbReference type="Proteomes" id="UP000239550">
    <property type="component" value="Unassembled WGS sequence"/>
</dbReference>
<keyword evidence="1" id="KW-0812">Transmembrane</keyword>